<organism evidence="2 3">
    <name type="scientific">Paracoccus mangrovi</name>
    <dbReference type="NCBI Taxonomy" id="1715645"/>
    <lineage>
        <taxon>Bacteria</taxon>
        <taxon>Pseudomonadati</taxon>
        <taxon>Pseudomonadota</taxon>
        <taxon>Alphaproteobacteria</taxon>
        <taxon>Rhodobacterales</taxon>
        <taxon>Paracoccaceae</taxon>
        <taxon>Paracoccus</taxon>
    </lineage>
</organism>
<dbReference type="EMBL" id="JBHRXJ010000017">
    <property type="protein sequence ID" value="MFC3530014.1"/>
    <property type="molecule type" value="Genomic_DNA"/>
</dbReference>
<name>A0ABV7R725_9RHOB</name>
<sequence>MPTDTKPAPGPSAPQAVHVAIYEHPHGMDVRVYADRDHALSWRTAIAKAWWNNAYCDAAPPDDEIGEEYFDRMLDHGEEFFTIENCILKTRGEVSDDPGSLDPDIEGGGTP</sequence>
<protein>
    <submittedName>
        <fullName evidence="2">Uncharacterized protein</fullName>
    </submittedName>
</protein>
<evidence type="ECO:0000256" key="1">
    <source>
        <dbReference type="SAM" id="MobiDB-lite"/>
    </source>
</evidence>
<reference evidence="3" key="1">
    <citation type="journal article" date="2019" name="Int. J. Syst. Evol. Microbiol.">
        <title>The Global Catalogue of Microorganisms (GCM) 10K type strain sequencing project: providing services to taxonomists for standard genome sequencing and annotation.</title>
        <authorList>
            <consortium name="The Broad Institute Genomics Platform"/>
            <consortium name="The Broad Institute Genome Sequencing Center for Infectious Disease"/>
            <person name="Wu L."/>
            <person name="Ma J."/>
        </authorList>
    </citation>
    <scope>NUCLEOTIDE SEQUENCE [LARGE SCALE GENOMIC DNA]</scope>
    <source>
        <strain evidence="3">KCTC 42899</strain>
    </source>
</reference>
<evidence type="ECO:0000313" key="3">
    <source>
        <dbReference type="Proteomes" id="UP001595721"/>
    </source>
</evidence>
<keyword evidence="3" id="KW-1185">Reference proteome</keyword>
<gene>
    <name evidence="2" type="ORF">ACFOMH_17715</name>
</gene>
<dbReference type="RefSeq" id="WP_272020337.1">
    <property type="nucleotide sequence ID" value="NZ_JBHRXJ010000017.1"/>
</dbReference>
<feature type="region of interest" description="Disordered" evidence="1">
    <location>
        <begin position="92"/>
        <end position="111"/>
    </location>
</feature>
<evidence type="ECO:0000313" key="2">
    <source>
        <dbReference type="EMBL" id="MFC3530014.1"/>
    </source>
</evidence>
<accession>A0ABV7R725</accession>
<dbReference type="Proteomes" id="UP001595721">
    <property type="component" value="Unassembled WGS sequence"/>
</dbReference>
<proteinExistence type="predicted"/>
<comment type="caution">
    <text evidence="2">The sequence shown here is derived from an EMBL/GenBank/DDBJ whole genome shotgun (WGS) entry which is preliminary data.</text>
</comment>